<feature type="region of interest" description="Disordered" evidence="1">
    <location>
        <begin position="58"/>
        <end position="93"/>
    </location>
</feature>
<evidence type="ECO:0000313" key="4">
    <source>
        <dbReference type="Proteomes" id="UP000073492"/>
    </source>
</evidence>
<accession>A0A139IVF8</accession>
<keyword evidence="4" id="KW-1185">Reference proteome</keyword>
<gene>
    <name evidence="3" type="ORF">AC579_2253</name>
</gene>
<protein>
    <recommendedName>
        <fullName evidence="5">NlpC/P60 domain-containing protein</fullName>
    </recommendedName>
</protein>
<evidence type="ECO:0000313" key="3">
    <source>
        <dbReference type="EMBL" id="KXT18534.1"/>
    </source>
</evidence>
<name>A0A139IVF8_9PEZI</name>
<evidence type="ECO:0008006" key="5">
    <source>
        <dbReference type="Google" id="ProtNLM"/>
    </source>
</evidence>
<reference evidence="3 4" key="1">
    <citation type="submission" date="2015-07" db="EMBL/GenBank/DDBJ databases">
        <title>Comparative genomics of the Sigatoka disease complex on banana suggests a link between parallel evolutionary changes in Pseudocercospora fijiensis and Pseudocercospora eumusae and increased virulence on the banana host.</title>
        <authorList>
            <person name="Chang T.-C."/>
            <person name="Salvucci A."/>
            <person name="Crous P.W."/>
            <person name="Stergiopoulos I."/>
        </authorList>
    </citation>
    <scope>NUCLEOTIDE SEQUENCE [LARGE SCALE GENOMIC DNA]</scope>
    <source>
        <strain evidence="3 4">CBS 116634</strain>
    </source>
</reference>
<dbReference type="EMBL" id="LFZO01000006">
    <property type="protein sequence ID" value="KXT18534.1"/>
    <property type="molecule type" value="Genomic_DNA"/>
</dbReference>
<proteinExistence type="predicted"/>
<organism evidence="3 4">
    <name type="scientific">Pseudocercospora musae</name>
    <dbReference type="NCBI Taxonomy" id="113226"/>
    <lineage>
        <taxon>Eukaryota</taxon>
        <taxon>Fungi</taxon>
        <taxon>Dikarya</taxon>
        <taxon>Ascomycota</taxon>
        <taxon>Pezizomycotina</taxon>
        <taxon>Dothideomycetes</taxon>
        <taxon>Dothideomycetidae</taxon>
        <taxon>Mycosphaerellales</taxon>
        <taxon>Mycosphaerellaceae</taxon>
        <taxon>Pseudocercospora</taxon>
    </lineage>
</organism>
<dbReference type="Proteomes" id="UP000073492">
    <property type="component" value="Unassembled WGS sequence"/>
</dbReference>
<evidence type="ECO:0000256" key="2">
    <source>
        <dbReference type="SAM" id="SignalP"/>
    </source>
</evidence>
<keyword evidence="2" id="KW-0732">Signal</keyword>
<evidence type="ECO:0000256" key="1">
    <source>
        <dbReference type="SAM" id="MobiDB-lite"/>
    </source>
</evidence>
<dbReference type="AlphaFoldDB" id="A0A139IVF8"/>
<sequence>MFLFLFSVTVSPGDVVELDAPGHIIMYHGHGPYDDMGSWNGSGSAIWDASGRKSSMMAGYGDGRCGPPSSDTGIGREEYGDGDGDGDGVAVPA</sequence>
<comment type="caution">
    <text evidence="3">The sequence shown here is derived from an EMBL/GenBank/DDBJ whole genome shotgun (WGS) entry which is preliminary data.</text>
</comment>
<feature type="signal peptide" evidence="2">
    <location>
        <begin position="1"/>
        <end position="15"/>
    </location>
</feature>
<feature type="chain" id="PRO_5013153387" description="NlpC/P60 domain-containing protein" evidence="2">
    <location>
        <begin position="16"/>
        <end position="93"/>
    </location>
</feature>